<dbReference type="Pfam" id="PF10282">
    <property type="entry name" value="Lactonase"/>
    <property type="match status" value="1"/>
</dbReference>
<dbReference type="GO" id="GO:0017057">
    <property type="term" value="F:6-phosphogluconolactonase activity"/>
    <property type="evidence" value="ECO:0007669"/>
    <property type="project" value="TreeGrafter"/>
</dbReference>
<dbReference type="STRING" id="279058.LT85_1063"/>
<proteinExistence type="inferred from homology"/>
<accession>A0A0A1F6U6</accession>
<organism evidence="4 5">
    <name type="scientific">Collimonas arenae</name>
    <dbReference type="NCBI Taxonomy" id="279058"/>
    <lineage>
        <taxon>Bacteria</taxon>
        <taxon>Pseudomonadati</taxon>
        <taxon>Pseudomonadota</taxon>
        <taxon>Betaproteobacteria</taxon>
        <taxon>Burkholderiales</taxon>
        <taxon>Oxalobacteraceae</taxon>
        <taxon>Collimonas</taxon>
    </lineage>
</organism>
<dbReference type="KEGG" id="care:LT85_1063"/>
<evidence type="ECO:0000256" key="1">
    <source>
        <dbReference type="ARBA" id="ARBA00005564"/>
    </source>
</evidence>
<reference evidence="5" key="1">
    <citation type="journal article" date="2014" name="Soil Biol. Biochem.">
        <title>Structure and function of bacterial communities in ageing soils: Insights from the Mendocino ecological staircase.</title>
        <authorList>
            <person name="Uroz S."/>
            <person name="Tech J.J."/>
            <person name="Sawaya N.A."/>
            <person name="Frey-Klett P."/>
            <person name="Leveau J.H.J."/>
        </authorList>
    </citation>
    <scope>NUCLEOTIDE SEQUENCE [LARGE SCALE GENOMIC DNA]</scope>
    <source>
        <strain evidence="5">Cal35</strain>
    </source>
</reference>
<keyword evidence="2" id="KW-0313">Glucose metabolism</keyword>
<dbReference type="EMBL" id="CP009962">
    <property type="protein sequence ID" value="AIY40221.1"/>
    <property type="molecule type" value="Genomic_DNA"/>
</dbReference>
<feature type="region of interest" description="Disordered" evidence="3">
    <location>
        <begin position="203"/>
        <end position="230"/>
    </location>
</feature>
<dbReference type="Gene3D" id="2.130.10.10">
    <property type="entry name" value="YVTN repeat-like/Quinoprotein amine dehydrogenase"/>
    <property type="match status" value="1"/>
</dbReference>
<dbReference type="InterPro" id="IPR011048">
    <property type="entry name" value="Haem_d1_sf"/>
</dbReference>
<dbReference type="SUPFAM" id="SSF51004">
    <property type="entry name" value="C-terminal (heme d1) domain of cytochrome cd1-nitrite reductase"/>
    <property type="match status" value="1"/>
</dbReference>
<dbReference type="InterPro" id="IPR019405">
    <property type="entry name" value="Lactonase_7-beta_prop"/>
</dbReference>
<dbReference type="GO" id="GO:0006006">
    <property type="term" value="P:glucose metabolic process"/>
    <property type="evidence" value="ECO:0007669"/>
    <property type="project" value="UniProtKB-KW"/>
</dbReference>
<evidence type="ECO:0000256" key="3">
    <source>
        <dbReference type="SAM" id="MobiDB-lite"/>
    </source>
</evidence>
<gene>
    <name evidence="4" type="ORF">LT85_1063</name>
</gene>
<dbReference type="HOGENOM" id="CLU_038716_3_0_4"/>
<dbReference type="PANTHER" id="PTHR30344:SF1">
    <property type="entry name" value="6-PHOSPHOGLUCONOLACTONASE"/>
    <property type="match status" value="1"/>
</dbReference>
<feature type="compositionally biased region" description="Low complexity" evidence="3">
    <location>
        <begin position="213"/>
        <end position="224"/>
    </location>
</feature>
<dbReference type="GO" id="GO:0005829">
    <property type="term" value="C:cytosol"/>
    <property type="evidence" value="ECO:0007669"/>
    <property type="project" value="TreeGrafter"/>
</dbReference>
<dbReference type="InterPro" id="IPR015943">
    <property type="entry name" value="WD40/YVTN_repeat-like_dom_sf"/>
</dbReference>
<sequence>MPFWLENHIFVQRNNLPDLSRDAAPASSVIEENMSIPFSASRLSERYKLSLPAIALTALFTMTSMPLQAETPASATQFAYIGTYNPNGEGVYLFKVDGQSGALSRVNVASTQANPAQLTVDGNGKTLYVASEIANYKGGKNGSIAAYAVSRTDGALTMLNEQDSQGATPAFVTLAEQGKYLFAANYGGGSVAVFPIAGDGSLQSASSVQQDSGPAGAAKPEAAATGSFAASDHNGPHAHMIASDPSGKFAFSTDLGLDRIYQWRFDQSNGRLTPNTPAFIKASSAGAGPRHFVFHPNGKYVYVINEEASTLTLYHFDKASGTLQEQESVSSLPKNYQGTSFASGLIFSADGRFLYTANRLRNSIAQFAVGAEGRLKWVDDTWTRGDYPRSLVISPQGRFMYVMNQRSDNITQFAVDKESGKLEFIDRYTGLGSPSQMVFLP</sequence>
<name>A0A0A1F6U6_9BURK</name>
<feature type="compositionally biased region" description="Polar residues" evidence="3">
    <location>
        <begin position="203"/>
        <end position="212"/>
    </location>
</feature>
<dbReference type="AlphaFoldDB" id="A0A0A1F6U6"/>
<dbReference type="Proteomes" id="UP000030302">
    <property type="component" value="Chromosome"/>
</dbReference>
<evidence type="ECO:0000256" key="2">
    <source>
        <dbReference type="ARBA" id="ARBA00022526"/>
    </source>
</evidence>
<keyword evidence="2" id="KW-0119">Carbohydrate metabolism</keyword>
<evidence type="ECO:0000313" key="4">
    <source>
        <dbReference type="EMBL" id="AIY40221.1"/>
    </source>
</evidence>
<protein>
    <submittedName>
        <fullName evidence="4">Putative hemagglutinin-related protein</fullName>
    </submittedName>
</protein>
<dbReference type="InterPro" id="IPR050282">
    <property type="entry name" value="Cycloisomerase_2"/>
</dbReference>
<comment type="similarity">
    <text evidence="1">Belongs to the cycloisomerase 2 family.</text>
</comment>
<evidence type="ECO:0000313" key="5">
    <source>
        <dbReference type="Proteomes" id="UP000030302"/>
    </source>
</evidence>
<dbReference type="PANTHER" id="PTHR30344">
    <property type="entry name" value="6-PHOSPHOGLUCONOLACTONASE-RELATED"/>
    <property type="match status" value="1"/>
</dbReference>
<keyword evidence="5" id="KW-1185">Reference proteome</keyword>